<evidence type="ECO:0000313" key="2">
    <source>
        <dbReference type="Proteomes" id="UP000007587"/>
    </source>
</evidence>
<evidence type="ECO:0000313" key="1">
    <source>
        <dbReference type="EMBL" id="AFE06410.1"/>
    </source>
</evidence>
<dbReference type="KEGG" id="ccx:COCOR_05495"/>
<dbReference type="RefSeq" id="WP_014398285.1">
    <property type="nucleotide sequence ID" value="NC_017030.1"/>
</dbReference>
<dbReference type="InParanoid" id="H8MZ59"/>
<reference evidence="1 2" key="1">
    <citation type="journal article" date="2012" name="J. Bacteriol.">
        <title>Complete Genome Sequence of the Fruiting Myxobacterium Corallococcus coralloides DSM 2259.</title>
        <authorList>
            <person name="Huntley S."/>
            <person name="Zhang Y."/>
            <person name="Treuner-Lange A."/>
            <person name="Kneip S."/>
            <person name="Sensen C.W."/>
            <person name="Sogaard-Andersen L."/>
        </authorList>
    </citation>
    <scope>NUCLEOTIDE SEQUENCE [LARGE SCALE GENOMIC DNA]</scope>
    <source>
        <strain evidence="2">ATCC 25202 / DSM 2259 / NBRC 100086 / M2</strain>
    </source>
</reference>
<dbReference type="OrthoDB" id="5526063at2"/>
<dbReference type="EMBL" id="CP003389">
    <property type="protein sequence ID" value="AFE06410.1"/>
    <property type="molecule type" value="Genomic_DNA"/>
</dbReference>
<dbReference type="Proteomes" id="UP000007587">
    <property type="component" value="Chromosome"/>
</dbReference>
<sequence length="201" mass="21586">MRPARPSVFERIPTATRTWASRVVLLLACVSVVATSRAQSDDVASPVYTGAPFRLTAETFKVTRTLVVRTSSKEKSSDPMEGEVRIQANAKWTPGDPIQTPPPSLAIGYLEGELTSRSQSGILEPDVAVTVESVTYLGENCPTDQGCEWTLQVVFDVQGNSDSGTVEAPGTVDVEWTAQAFVHVLDESSVPKGFTVSVSEP</sequence>
<name>H8MZ59_CORCM</name>
<accession>H8MZ59</accession>
<gene>
    <name evidence="1" type="ordered locus">COCOR_05495</name>
</gene>
<reference evidence="2" key="2">
    <citation type="submission" date="2012-03" db="EMBL/GenBank/DDBJ databases">
        <title>Genome sequence of the fruiting myxobacterium Corallococcus coralloides DSM 2259.</title>
        <authorList>
            <person name="Huntley S."/>
            <person name="Zhang Y."/>
            <person name="Treuner-Lange A."/>
            <person name="Sensen C.W."/>
            <person name="Sogaard-Andersen L."/>
        </authorList>
    </citation>
    <scope>NUCLEOTIDE SEQUENCE [LARGE SCALE GENOMIC DNA]</scope>
    <source>
        <strain evidence="2">ATCC 25202 / DSM 2259 / NBRC 100086 / M2</strain>
    </source>
</reference>
<protein>
    <submittedName>
        <fullName evidence="1">Uncharacterized protein</fullName>
    </submittedName>
</protein>
<keyword evidence="2" id="KW-1185">Reference proteome</keyword>
<dbReference type="HOGENOM" id="CLU_1400426_0_0_7"/>
<proteinExistence type="predicted"/>
<dbReference type="AlphaFoldDB" id="H8MZ59"/>
<organism evidence="1 2">
    <name type="scientific">Corallococcus coralloides (strain ATCC 25202 / DSM 2259 / NBRC 100086 / M2)</name>
    <name type="common">Myxococcus coralloides</name>
    <dbReference type="NCBI Taxonomy" id="1144275"/>
    <lineage>
        <taxon>Bacteria</taxon>
        <taxon>Pseudomonadati</taxon>
        <taxon>Myxococcota</taxon>
        <taxon>Myxococcia</taxon>
        <taxon>Myxococcales</taxon>
        <taxon>Cystobacterineae</taxon>
        <taxon>Myxococcaceae</taxon>
        <taxon>Corallococcus</taxon>
    </lineage>
</organism>